<evidence type="ECO:0000256" key="3">
    <source>
        <dbReference type="ARBA" id="ARBA00022676"/>
    </source>
</evidence>
<evidence type="ECO:0000256" key="5">
    <source>
        <dbReference type="ARBA" id="ARBA00022692"/>
    </source>
</evidence>
<feature type="transmembrane region" description="Helical" evidence="8">
    <location>
        <begin position="279"/>
        <end position="299"/>
    </location>
</feature>
<evidence type="ECO:0000313" key="12">
    <source>
        <dbReference type="Proteomes" id="UP000008808"/>
    </source>
</evidence>
<keyword evidence="6 8" id="KW-1133">Transmembrane helix</keyword>
<dbReference type="CDD" id="cd06442">
    <property type="entry name" value="DPM1_like"/>
    <property type="match status" value="1"/>
</dbReference>
<dbReference type="GO" id="GO:0016020">
    <property type="term" value="C:membrane"/>
    <property type="evidence" value="ECO:0007669"/>
    <property type="project" value="UniProtKB-SubCell"/>
</dbReference>
<dbReference type="STRING" id="314225.ELI_00025"/>
<comment type="similarity">
    <text evidence="2">Belongs to the glycosyltransferase 2 family.</text>
</comment>
<dbReference type="GO" id="GO:0000271">
    <property type="term" value="P:polysaccharide biosynthetic process"/>
    <property type="evidence" value="ECO:0007669"/>
    <property type="project" value="InterPro"/>
</dbReference>
<keyword evidence="5 8" id="KW-0812">Transmembrane</keyword>
<feature type="domain" description="Glycosyltransferase 2-like" evidence="9">
    <location>
        <begin position="20"/>
        <end position="182"/>
    </location>
</feature>
<keyword evidence="3 11" id="KW-0328">Glycosyltransferase</keyword>
<dbReference type="OrthoDB" id="9811222at2"/>
<dbReference type="InterPro" id="IPR039528">
    <property type="entry name" value="DPM1-like"/>
</dbReference>
<dbReference type="RefSeq" id="WP_011412975.1">
    <property type="nucleotide sequence ID" value="NC_007722.1"/>
</dbReference>
<proteinExistence type="inferred from homology"/>
<reference evidence="12" key="1">
    <citation type="journal article" date="2009" name="J. Bacteriol.">
        <title>Complete genome sequence of Erythrobacter litoralis HTCC2594.</title>
        <authorList>
            <person name="Oh H.M."/>
            <person name="Giovannoni S.J."/>
            <person name="Ferriera S."/>
            <person name="Johnson J."/>
            <person name="Cho J.C."/>
        </authorList>
    </citation>
    <scope>NUCLEOTIDE SEQUENCE [LARGE SCALE GENOMIC DNA]</scope>
    <source>
        <strain evidence="12">HTCC2594</strain>
    </source>
</reference>
<dbReference type="KEGG" id="eli:ELI_00025"/>
<gene>
    <name evidence="11" type="ordered locus">ELI_00025</name>
</gene>
<feature type="domain" description="GtrA/DPMS transmembrane" evidence="10">
    <location>
        <begin position="255"/>
        <end position="371"/>
    </location>
</feature>
<evidence type="ECO:0000313" key="11">
    <source>
        <dbReference type="EMBL" id="ABC62097.1"/>
    </source>
</evidence>
<keyword evidence="12" id="KW-1185">Reference proteome</keyword>
<dbReference type="PANTHER" id="PTHR43398">
    <property type="entry name" value="DOLICHOL-PHOSPHATE MANNOSYLTRANSFERASE SUBUNIT 1"/>
    <property type="match status" value="1"/>
</dbReference>
<evidence type="ECO:0000256" key="2">
    <source>
        <dbReference type="ARBA" id="ARBA00006739"/>
    </source>
</evidence>
<dbReference type="PANTHER" id="PTHR43398:SF1">
    <property type="entry name" value="DOLICHOL-PHOSPHATE MANNOSYLTRANSFERASE SUBUNIT 1"/>
    <property type="match status" value="1"/>
</dbReference>
<dbReference type="EMBL" id="CP000157">
    <property type="protein sequence ID" value="ABC62097.1"/>
    <property type="molecule type" value="Genomic_DNA"/>
</dbReference>
<dbReference type="GO" id="GO:0004582">
    <property type="term" value="F:dolichyl-phosphate beta-D-mannosyltransferase activity"/>
    <property type="evidence" value="ECO:0007669"/>
    <property type="project" value="InterPro"/>
</dbReference>
<evidence type="ECO:0000256" key="6">
    <source>
        <dbReference type="ARBA" id="ARBA00022989"/>
    </source>
</evidence>
<dbReference type="InterPro" id="IPR007267">
    <property type="entry name" value="GtrA_DPMS_TM"/>
</dbReference>
<dbReference type="AlphaFoldDB" id="Q2NDZ4"/>
<feature type="transmembrane region" description="Helical" evidence="8">
    <location>
        <begin position="252"/>
        <end position="273"/>
    </location>
</feature>
<dbReference type="CAZy" id="GT2">
    <property type="family name" value="Glycosyltransferase Family 2"/>
</dbReference>
<dbReference type="SUPFAM" id="SSF53448">
    <property type="entry name" value="Nucleotide-diphospho-sugar transferases"/>
    <property type="match status" value="1"/>
</dbReference>
<evidence type="ECO:0000256" key="7">
    <source>
        <dbReference type="ARBA" id="ARBA00023136"/>
    </source>
</evidence>
<dbReference type="eggNOG" id="COG0463">
    <property type="taxonomic scope" value="Bacteria"/>
</dbReference>
<feature type="transmembrane region" description="Helical" evidence="8">
    <location>
        <begin position="319"/>
        <end position="341"/>
    </location>
</feature>
<evidence type="ECO:0000256" key="8">
    <source>
        <dbReference type="SAM" id="Phobius"/>
    </source>
</evidence>
<evidence type="ECO:0000256" key="1">
    <source>
        <dbReference type="ARBA" id="ARBA00004141"/>
    </source>
</evidence>
<sequence>MYAYKLDEFAQQAGRLDCAIIVPILNEAANIQPLIEKIGTVLTGYDAEIIFVDDGSTDGSLEILESIAAANRSIRVIRRIGRRGLSSAVVEGFLSTVAPVVAVMDGDLQHDESVLPAMIAALQSGEADLAYGSRYAGGGSVGDWAADRLMISNVATRMAGSVMKTPLSDPMSGFFAIRRELFLDIAPRLSQAGYKILLDIVASHPEPIRVKQVPYKFRTRTAGESKLDSMVVLEYVELLLEKLVGRLVPVKLLMFGAVGLVGTLVHLALLWGALTGLGASFAIAQGSATLGAMTFNFALNNVFTYRDRKLTGWRWVTGWLSFCAACGIGAVANVGIGTLLYTEAWSWWIAGLAGALIGSVWNYAATSWLTWRKR</sequence>
<dbReference type="InterPro" id="IPR029044">
    <property type="entry name" value="Nucleotide-diphossugar_trans"/>
</dbReference>
<dbReference type="Gene3D" id="3.90.550.10">
    <property type="entry name" value="Spore Coat Polysaccharide Biosynthesis Protein SpsA, Chain A"/>
    <property type="match status" value="1"/>
</dbReference>
<dbReference type="Pfam" id="PF00535">
    <property type="entry name" value="Glycos_transf_2"/>
    <property type="match status" value="1"/>
</dbReference>
<protein>
    <submittedName>
        <fullName evidence="11">Putative dolichol-phosphate mannosyltransferase</fullName>
    </submittedName>
</protein>
<name>Q2NDZ4_ERYLH</name>
<dbReference type="GO" id="GO:0009247">
    <property type="term" value="P:glycolipid biosynthetic process"/>
    <property type="evidence" value="ECO:0007669"/>
    <property type="project" value="TreeGrafter"/>
</dbReference>
<accession>Q2NDZ4</accession>
<keyword evidence="7 8" id="KW-0472">Membrane</keyword>
<organism evidence="11 12">
    <name type="scientific">Erythrobacter litoralis (strain HTCC2594)</name>
    <dbReference type="NCBI Taxonomy" id="314225"/>
    <lineage>
        <taxon>Bacteria</taxon>
        <taxon>Pseudomonadati</taxon>
        <taxon>Pseudomonadota</taxon>
        <taxon>Alphaproteobacteria</taxon>
        <taxon>Sphingomonadales</taxon>
        <taxon>Erythrobacteraceae</taxon>
        <taxon>Erythrobacter/Porphyrobacter group</taxon>
        <taxon>Erythrobacter</taxon>
    </lineage>
</organism>
<dbReference type="Proteomes" id="UP000008808">
    <property type="component" value="Chromosome"/>
</dbReference>
<evidence type="ECO:0000259" key="10">
    <source>
        <dbReference type="Pfam" id="PF04138"/>
    </source>
</evidence>
<dbReference type="Pfam" id="PF04138">
    <property type="entry name" value="GtrA_DPMS_TM"/>
    <property type="match status" value="1"/>
</dbReference>
<dbReference type="InterPro" id="IPR001173">
    <property type="entry name" value="Glyco_trans_2-like"/>
</dbReference>
<dbReference type="eggNOG" id="COG2246">
    <property type="taxonomic scope" value="Bacteria"/>
</dbReference>
<comment type="subcellular location">
    <subcellularLocation>
        <location evidence="1">Membrane</location>
        <topology evidence="1">Multi-pass membrane protein</topology>
    </subcellularLocation>
</comment>
<evidence type="ECO:0000256" key="4">
    <source>
        <dbReference type="ARBA" id="ARBA00022679"/>
    </source>
</evidence>
<feature type="transmembrane region" description="Helical" evidence="8">
    <location>
        <begin position="347"/>
        <end position="371"/>
    </location>
</feature>
<keyword evidence="4 11" id="KW-0808">Transferase</keyword>
<dbReference type="HOGENOM" id="CLU_039727_0_0_5"/>
<evidence type="ECO:0000259" key="9">
    <source>
        <dbReference type="Pfam" id="PF00535"/>
    </source>
</evidence>